<evidence type="ECO:0000313" key="4">
    <source>
        <dbReference type="EMBL" id="MBB4689673.1"/>
    </source>
</evidence>
<dbReference type="CDD" id="cd05233">
    <property type="entry name" value="SDR_c"/>
    <property type="match status" value="1"/>
</dbReference>
<dbReference type="AlphaFoldDB" id="A0A840J7B4"/>
<dbReference type="PANTHER" id="PTHR43669:SF3">
    <property type="entry name" value="ALCOHOL DEHYDROGENASE, PUTATIVE (AFU_ORTHOLOGUE AFUA_3G03445)-RELATED"/>
    <property type="match status" value="1"/>
</dbReference>
<dbReference type="PRINTS" id="PR00081">
    <property type="entry name" value="GDHRDH"/>
</dbReference>
<protein>
    <submittedName>
        <fullName evidence="4">NAD(P)-dependent dehydrogenase (Short-subunit alcohol dehydrogenase family)</fullName>
    </submittedName>
</protein>
<dbReference type="SUPFAM" id="SSF51735">
    <property type="entry name" value="NAD(P)-binding Rossmann-fold domains"/>
    <property type="match status" value="1"/>
</dbReference>
<keyword evidence="2" id="KW-0560">Oxidoreductase</keyword>
<dbReference type="PRINTS" id="PR00080">
    <property type="entry name" value="SDRFAMILY"/>
</dbReference>
<evidence type="ECO:0000256" key="2">
    <source>
        <dbReference type="ARBA" id="ARBA00023002"/>
    </source>
</evidence>
<evidence type="ECO:0000256" key="3">
    <source>
        <dbReference type="RuleBase" id="RU000363"/>
    </source>
</evidence>
<keyword evidence="5" id="KW-1185">Reference proteome</keyword>
<dbReference type="EMBL" id="JACHMG010000001">
    <property type="protein sequence ID" value="MBB4689673.1"/>
    <property type="molecule type" value="Genomic_DNA"/>
</dbReference>
<dbReference type="Gene3D" id="3.40.50.720">
    <property type="entry name" value="NAD(P)-binding Rossmann-like Domain"/>
    <property type="match status" value="1"/>
</dbReference>
<organism evidence="4 5">
    <name type="scientific">Amycolatopsis jiangsuensis</name>
    <dbReference type="NCBI Taxonomy" id="1181879"/>
    <lineage>
        <taxon>Bacteria</taxon>
        <taxon>Bacillati</taxon>
        <taxon>Actinomycetota</taxon>
        <taxon>Actinomycetes</taxon>
        <taxon>Pseudonocardiales</taxon>
        <taxon>Pseudonocardiaceae</taxon>
        <taxon>Amycolatopsis</taxon>
    </lineage>
</organism>
<proteinExistence type="inferred from homology"/>
<dbReference type="GO" id="GO:0016491">
    <property type="term" value="F:oxidoreductase activity"/>
    <property type="evidence" value="ECO:0007669"/>
    <property type="project" value="UniProtKB-KW"/>
</dbReference>
<dbReference type="PANTHER" id="PTHR43669">
    <property type="entry name" value="5-KETO-D-GLUCONATE 5-REDUCTASE"/>
    <property type="match status" value="1"/>
</dbReference>
<comment type="caution">
    <text evidence="4">The sequence shown here is derived from an EMBL/GenBank/DDBJ whole genome shotgun (WGS) entry which is preliminary data.</text>
</comment>
<evidence type="ECO:0000256" key="1">
    <source>
        <dbReference type="ARBA" id="ARBA00006484"/>
    </source>
</evidence>
<reference evidence="4 5" key="1">
    <citation type="submission" date="2020-08" db="EMBL/GenBank/DDBJ databases">
        <title>Sequencing the genomes of 1000 actinobacteria strains.</title>
        <authorList>
            <person name="Klenk H.-P."/>
        </authorList>
    </citation>
    <scope>NUCLEOTIDE SEQUENCE [LARGE SCALE GENOMIC DNA]</scope>
    <source>
        <strain evidence="4 5">DSM 45859</strain>
    </source>
</reference>
<name>A0A840J7B4_9PSEU</name>
<dbReference type="InterPro" id="IPR036291">
    <property type="entry name" value="NAD(P)-bd_dom_sf"/>
</dbReference>
<accession>A0A840J7B4</accession>
<gene>
    <name evidence="4" type="ORF">BJY18_007158</name>
</gene>
<sequence length="259" mass="27012">MTRRILVTGAAGGFGTIISRELLRRGFRVALVDRDEHRLTSVSADLASATGGEALAAAADLADPAARARAVSEVDAAWGGVDGIVNSAGVGPGIVRPDFVTRPILAEEVTEEHLRRSWETNTLAPTLLAMELLPRMRARGWGRIVNVTTGLGTMLRLGFLTYGPSKAAFEAATAILAEECKGTGVTVNVVVPGGTADTPMVPAQSRSGDVRLINPEVMADPVAFLLSEDAGTANGVRIVAADWNPDARPDPAALAPVGW</sequence>
<dbReference type="Proteomes" id="UP000581769">
    <property type="component" value="Unassembled WGS sequence"/>
</dbReference>
<comment type="similarity">
    <text evidence="1 3">Belongs to the short-chain dehydrogenases/reductases (SDR) family.</text>
</comment>
<evidence type="ECO:0000313" key="5">
    <source>
        <dbReference type="Proteomes" id="UP000581769"/>
    </source>
</evidence>
<dbReference type="InterPro" id="IPR002347">
    <property type="entry name" value="SDR_fam"/>
</dbReference>
<dbReference type="RefSeq" id="WP_184784160.1">
    <property type="nucleotide sequence ID" value="NZ_JACHMG010000001.1"/>
</dbReference>
<dbReference type="Pfam" id="PF00106">
    <property type="entry name" value="adh_short"/>
    <property type="match status" value="1"/>
</dbReference>